<dbReference type="EMBL" id="JH658019">
    <property type="protein sequence ID" value="EXM15588.1"/>
    <property type="molecule type" value="Genomic_DNA"/>
</dbReference>
<evidence type="ECO:0000313" key="1">
    <source>
        <dbReference type="EMBL" id="EXM15588.1"/>
    </source>
</evidence>
<sequence length="44" mass="4795">MAASAEIFFPASRLAVDECMISYTGRFKETTVVTGKPIPLGFKI</sequence>
<reference evidence="1" key="2">
    <citation type="submission" date="2012-05" db="EMBL/GenBank/DDBJ databases">
        <title>The Genome Annotation of Fusarium oxysporum Cotton.</title>
        <authorList>
            <consortium name="The Broad Institute Genomics Platform"/>
            <person name="Ma L.-J."/>
            <person name="Corby-Kistler H."/>
            <person name="Broz K."/>
            <person name="Gale L.R."/>
            <person name="Jonkers W."/>
            <person name="O'Donnell K."/>
            <person name="Ploetz R."/>
            <person name="Steinberg C."/>
            <person name="Schwartz D.C."/>
            <person name="VanEtten H."/>
            <person name="Zhou S."/>
            <person name="Young S.K."/>
            <person name="Zeng Q."/>
            <person name="Gargeya S."/>
            <person name="Fitzgerald M."/>
            <person name="Abouelleil A."/>
            <person name="Alvarado L."/>
            <person name="Chapman S.B."/>
            <person name="Gainer-Dewar J."/>
            <person name="Goldberg J."/>
            <person name="Griggs A."/>
            <person name="Gujja S."/>
            <person name="Hansen M."/>
            <person name="Howarth C."/>
            <person name="Imamovic A."/>
            <person name="Ireland A."/>
            <person name="Larimer J."/>
            <person name="McCowan C."/>
            <person name="Murphy C."/>
            <person name="Pearson M."/>
            <person name="Poon T.W."/>
            <person name="Priest M."/>
            <person name="Roberts A."/>
            <person name="Saif S."/>
            <person name="Shea T."/>
            <person name="Sykes S."/>
            <person name="Wortman J."/>
            <person name="Nusbaum C."/>
            <person name="Birren B."/>
        </authorList>
    </citation>
    <scope>NUCLEOTIDE SEQUENCE</scope>
    <source>
        <strain evidence="1">25433</strain>
    </source>
</reference>
<dbReference type="HOGENOM" id="CLU_3260601_0_0_1"/>
<gene>
    <name evidence="2" type="ORF">FOTG_16006</name>
    <name evidence="1" type="ORF">FOTG_16074</name>
</gene>
<proteinExistence type="predicted"/>
<dbReference type="OrthoDB" id="5096864at2759"/>
<dbReference type="EMBL" id="JH658016">
    <property type="protein sequence ID" value="EXM15653.1"/>
    <property type="molecule type" value="Genomic_DNA"/>
</dbReference>
<protein>
    <recommendedName>
        <fullName evidence="3">PiggyBac transposable element-derived protein domain-containing protein</fullName>
    </recommendedName>
</protein>
<dbReference type="Proteomes" id="UP000030701">
    <property type="component" value="Unassembled WGS sequence"/>
</dbReference>
<accession>X0KPT6</accession>
<evidence type="ECO:0008006" key="3">
    <source>
        <dbReference type="Google" id="ProtNLM"/>
    </source>
</evidence>
<name>X0KPT6_FUSOX</name>
<dbReference type="AlphaFoldDB" id="X0KPT6"/>
<evidence type="ECO:0000313" key="2">
    <source>
        <dbReference type="EMBL" id="EXM15653.1"/>
    </source>
</evidence>
<reference evidence="1" key="1">
    <citation type="submission" date="2011-11" db="EMBL/GenBank/DDBJ databases">
        <title>The Genome Sequence of Fusarium oxysporum Cotton.</title>
        <authorList>
            <consortium name="The Broad Institute Genome Sequencing Platform"/>
            <person name="Ma L.-J."/>
            <person name="Gale L.R."/>
            <person name="Schwartz D.C."/>
            <person name="Zhou S."/>
            <person name="Corby-Kistler H."/>
            <person name="Young S.K."/>
            <person name="Zeng Q."/>
            <person name="Gargeya S."/>
            <person name="Fitzgerald M."/>
            <person name="Haas B."/>
            <person name="Abouelleil A."/>
            <person name="Alvarado L."/>
            <person name="Arachchi H.M."/>
            <person name="Berlin A."/>
            <person name="Brown A."/>
            <person name="Chapman S.B."/>
            <person name="Chen Z."/>
            <person name="Dunbar C."/>
            <person name="Freedman E."/>
            <person name="Gearin G."/>
            <person name="Goldberg J."/>
            <person name="Griggs A."/>
            <person name="Gujja S."/>
            <person name="Heiman D."/>
            <person name="Howarth C."/>
            <person name="Larson L."/>
            <person name="Lui A."/>
            <person name="MacDonald P.J.P."/>
            <person name="Montmayeur A."/>
            <person name="Murphy C."/>
            <person name="Neiman D."/>
            <person name="Pearson M."/>
            <person name="Priest M."/>
            <person name="Roberts A."/>
            <person name="Saif S."/>
            <person name="Shea T."/>
            <person name="Shenoy N."/>
            <person name="Sisk P."/>
            <person name="Stolte C."/>
            <person name="Sykes S."/>
            <person name="Wortman J."/>
            <person name="Nusbaum C."/>
            <person name="Birren B."/>
        </authorList>
    </citation>
    <scope>NUCLEOTIDE SEQUENCE [LARGE SCALE GENOMIC DNA]</scope>
    <source>
        <strain evidence="1">25433</strain>
    </source>
</reference>
<organism evidence="1">
    <name type="scientific">Fusarium oxysporum f. sp. vasinfectum 25433</name>
    <dbReference type="NCBI Taxonomy" id="1089449"/>
    <lineage>
        <taxon>Eukaryota</taxon>
        <taxon>Fungi</taxon>
        <taxon>Dikarya</taxon>
        <taxon>Ascomycota</taxon>
        <taxon>Pezizomycotina</taxon>
        <taxon>Sordariomycetes</taxon>
        <taxon>Hypocreomycetidae</taxon>
        <taxon>Hypocreales</taxon>
        <taxon>Nectriaceae</taxon>
        <taxon>Fusarium</taxon>
        <taxon>Fusarium oxysporum species complex</taxon>
    </lineage>
</organism>